<dbReference type="Gene3D" id="3.40.50.1820">
    <property type="entry name" value="alpha/beta hydrolase"/>
    <property type="match status" value="1"/>
</dbReference>
<evidence type="ECO:0000259" key="1">
    <source>
        <dbReference type="Pfam" id="PF12697"/>
    </source>
</evidence>
<dbReference type="SUPFAM" id="SSF53474">
    <property type="entry name" value="alpha/beta-Hydrolases"/>
    <property type="match status" value="1"/>
</dbReference>
<comment type="caution">
    <text evidence="2">The sequence shown here is derived from an EMBL/GenBank/DDBJ whole genome shotgun (WGS) entry which is preliminary data.</text>
</comment>
<dbReference type="RefSeq" id="WP_102237690.1">
    <property type="nucleotide sequence ID" value="NZ_BAAAIM010000007.1"/>
</dbReference>
<accession>A0A2N6VPG5</accession>
<organism evidence="2 3">
    <name type="scientific">Brevibacterium paucivorans</name>
    <dbReference type="NCBI Taxonomy" id="170994"/>
    <lineage>
        <taxon>Bacteria</taxon>
        <taxon>Bacillati</taxon>
        <taxon>Actinomycetota</taxon>
        <taxon>Actinomycetes</taxon>
        <taxon>Micrococcales</taxon>
        <taxon>Brevibacteriaceae</taxon>
        <taxon>Brevibacterium</taxon>
    </lineage>
</organism>
<protein>
    <submittedName>
        <fullName evidence="2">Alpha/beta hydrolase</fullName>
    </submittedName>
</protein>
<evidence type="ECO:0000313" key="2">
    <source>
        <dbReference type="EMBL" id="PMD06034.1"/>
    </source>
</evidence>
<dbReference type="Proteomes" id="UP000235598">
    <property type="component" value="Unassembled WGS sequence"/>
</dbReference>
<reference evidence="2 3" key="1">
    <citation type="submission" date="2017-09" db="EMBL/GenBank/DDBJ databases">
        <title>Bacterial strain isolated from the female urinary microbiota.</title>
        <authorList>
            <person name="Thomas-White K."/>
            <person name="Kumar N."/>
            <person name="Forster S."/>
            <person name="Putonti C."/>
            <person name="Lawley T."/>
            <person name="Wolfe A.J."/>
        </authorList>
    </citation>
    <scope>NUCLEOTIDE SEQUENCE [LARGE SCALE GENOMIC DNA]</scope>
    <source>
        <strain evidence="2 3">UMB1301</strain>
    </source>
</reference>
<dbReference type="InterPro" id="IPR000639">
    <property type="entry name" value="Epox_hydrolase-like"/>
</dbReference>
<sequence>MKPLAYRILNATDSDLPLLILGTPLGTASTVWASVGYRLVEHFRVVITELPGHGLDAANAPQNGEAANLTVDQIAQRTVAVADSLDAQKFFYAGCSISGGVAQILALDHADRVERVAAVCTAPKFGEPDSWHDRIATVREDGTRSLLPDTADRWFAAGFLDDDIAAGHMVLEDMATTSDQAYIACCAALATYDITDRVSNIDIPILYMAGAQDYGNDPDSMRELSRQTSQGAFAVIPDAAHIVMVEHPELVADHLASFMGS</sequence>
<name>A0A2N6VPG5_9MICO</name>
<dbReference type="InterPro" id="IPR029058">
    <property type="entry name" value="AB_hydrolase_fold"/>
</dbReference>
<dbReference type="GO" id="GO:0016787">
    <property type="term" value="F:hydrolase activity"/>
    <property type="evidence" value="ECO:0007669"/>
    <property type="project" value="UniProtKB-KW"/>
</dbReference>
<dbReference type="EMBL" id="PNHK01000001">
    <property type="protein sequence ID" value="PMD06034.1"/>
    <property type="molecule type" value="Genomic_DNA"/>
</dbReference>
<dbReference type="AlphaFoldDB" id="A0A2N6VPG5"/>
<dbReference type="InterPro" id="IPR000073">
    <property type="entry name" value="AB_hydrolase_1"/>
</dbReference>
<dbReference type="PRINTS" id="PR00412">
    <property type="entry name" value="EPOXHYDRLASE"/>
</dbReference>
<dbReference type="OrthoDB" id="9802489at2"/>
<dbReference type="InterPro" id="IPR050266">
    <property type="entry name" value="AB_hydrolase_sf"/>
</dbReference>
<keyword evidence="2" id="KW-0378">Hydrolase</keyword>
<dbReference type="PANTHER" id="PTHR43798">
    <property type="entry name" value="MONOACYLGLYCEROL LIPASE"/>
    <property type="match status" value="1"/>
</dbReference>
<feature type="domain" description="AB hydrolase-1" evidence="1">
    <location>
        <begin position="26"/>
        <end position="253"/>
    </location>
</feature>
<dbReference type="Pfam" id="PF12697">
    <property type="entry name" value="Abhydrolase_6"/>
    <property type="match status" value="1"/>
</dbReference>
<evidence type="ECO:0000313" key="3">
    <source>
        <dbReference type="Proteomes" id="UP000235598"/>
    </source>
</evidence>
<gene>
    <name evidence="2" type="ORF">CJ199_01140</name>
</gene>
<proteinExistence type="predicted"/>